<organism evidence="1 2">
    <name type="scientific">Cohnella faecalis</name>
    <dbReference type="NCBI Taxonomy" id="2315694"/>
    <lineage>
        <taxon>Bacteria</taxon>
        <taxon>Bacillati</taxon>
        <taxon>Bacillota</taxon>
        <taxon>Bacilli</taxon>
        <taxon>Bacillales</taxon>
        <taxon>Paenibacillaceae</taxon>
        <taxon>Cohnella</taxon>
    </lineage>
</organism>
<evidence type="ECO:0000313" key="1">
    <source>
        <dbReference type="EMBL" id="RIE02373.1"/>
    </source>
</evidence>
<name>A0A398CHV2_9BACL</name>
<sequence length="467" mass="53885">MQVSNFKPTLEIPFYYPCNLPLIHEVLKRQGSTSSLSLVANSRFYGLPAYCSTGHIRWYFNRLEYDDPIWTMTEKVEFSSFEEGLDRIRQRTNEEEMFLVTGTSYFLPYCEDYLNPKYIEKLTEPNSRLYLVDHWLAVYGIEDDHVLVYDPVPSRYSGPLSMQAFHDFWKGNKSIPELADAKRKEELFSYSSLDVKAKRQLTPELYKEELLRTLATHSYEFLSGTELKEGDRTYYFGHAVTLQLLKRIHLTTTADDAAGSVSGFLFDMRWSRYFFRDLLQDVASSHGSVYVSIAAEFSEIIEQWEKAHKMLKLYEVKNKSKAELASMLGSFVTSLSEREYRLYERIWSETRNVGLFDKRHAQEDGSSAKQKEALERIVLESCLEINRFHDGRIPVELGLRAPLYGRNGNLDSLGLVSLLTVVEHGIMEELGIGLTLSEEQSPALPDGPFRTVESFVDFILDRMPEAV</sequence>
<dbReference type="AlphaFoldDB" id="A0A398CHV2"/>
<dbReference type="Proteomes" id="UP000266340">
    <property type="component" value="Unassembled WGS sequence"/>
</dbReference>
<proteinExistence type="predicted"/>
<dbReference type="Gene3D" id="1.10.1200.10">
    <property type="entry name" value="ACP-like"/>
    <property type="match status" value="1"/>
</dbReference>
<dbReference type="RefSeq" id="WP_119150412.1">
    <property type="nucleotide sequence ID" value="NZ_JBHSOV010000028.1"/>
</dbReference>
<comment type="caution">
    <text evidence="1">The sequence shown here is derived from an EMBL/GenBank/DDBJ whole genome shotgun (WGS) entry which is preliminary data.</text>
</comment>
<evidence type="ECO:0008006" key="3">
    <source>
        <dbReference type="Google" id="ProtNLM"/>
    </source>
</evidence>
<keyword evidence="2" id="KW-1185">Reference proteome</keyword>
<gene>
    <name evidence="1" type="ORF">D3H35_16800</name>
</gene>
<accession>A0A398CHV2</accession>
<protein>
    <recommendedName>
        <fullName evidence="3">Butirosin biosynthesis protein H N-terminal domain-containing protein</fullName>
    </recommendedName>
</protein>
<reference evidence="1 2" key="1">
    <citation type="submission" date="2018-09" db="EMBL/GenBank/DDBJ databases">
        <title>Cohnella cavernae sp. nov., isolated from a karst cave.</title>
        <authorList>
            <person name="Zhu H."/>
        </authorList>
    </citation>
    <scope>NUCLEOTIDE SEQUENCE [LARGE SCALE GENOMIC DNA]</scope>
    <source>
        <strain evidence="1 2">K2E09-144</strain>
    </source>
</reference>
<dbReference type="EMBL" id="QXJM01000039">
    <property type="protein sequence ID" value="RIE02373.1"/>
    <property type="molecule type" value="Genomic_DNA"/>
</dbReference>
<dbReference type="InterPro" id="IPR036736">
    <property type="entry name" value="ACP-like_sf"/>
</dbReference>
<dbReference type="OrthoDB" id="494565at2"/>
<evidence type="ECO:0000313" key="2">
    <source>
        <dbReference type="Proteomes" id="UP000266340"/>
    </source>
</evidence>